<dbReference type="EMBL" id="GBXM01090033">
    <property type="protein sequence ID" value="JAH18544.1"/>
    <property type="molecule type" value="Transcribed_RNA"/>
</dbReference>
<reference evidence="1" key="1">
    <citation type="submission" date="2014-11" db="EMBL/GenBank/DDBJ databases">
        <authorList>
            <person name="Amaro Gonzalez C."/>
        </authorList>
    </citation>
    <scope>NUCLEOTIDE SEQUENCE</scope>
</reference>
<dbReference type="AlphaFoldDB" id="A0A0E9QNZ5"/>
<proteinExistence type="predicted"/>
<accession>A0A0E9QNZ5</accession>
<organism evidence="1">
    <name type="scientific">Anguilla anguilla</name>
    <name type="common">European freshwater eel</name>
    <name type="synonym">Muraena anguilla</name>
    <dbReference type="NCBI Taxonomy" id="7936"/>
    <lineage>
        <taxon>Eukaryota</taxon>
        <taxon>Metazoa</taxon>
        <taxon>Chordata</taxon>
        <taxon>Craniata</taxon>
        <taxon>Vertebrata</taxon>
        <taxon>Euteleostomi</taxon>
        <taxon>Actinopterygii</taxon>
        <taxon>Neopterygii</taxon>
        <taxon>Teleostei</taxon>
        <taxon>Anguilliformes</taxon>
        <taxon>Anguillidae</taxon>
        <taxon>Anguilla</taxon>
    </lineage>
</organism>
<reference evidence="1" key="2">
    <citation type="journal article" date="2015" name="Fish Shellfish Immunol.">
        <title>Early steps in the European eel (Anguilla anguilla)-Vibrio vulnificus interaction in the gills: Role of the RtxA13 toxin.</title>
        <authorList>
            <person name="Callol A."/>
            <person name="Pajuelo D."/>
            <person name="Ebbesson L."/>
            <person name="Teles M."/>
            <person name="MacKenzie S."/>
            <person name="Amaro C."/>
        </authorList>
    </citation>
    <scope>NUCLEOTIDE SEQUENCE</scope>
</reference>
<sequence length="68" mass="7495">MESFVFKNTGINSSVLVKIHTKCCMQTPDMAGVCLSLSTMPMRAGSVLQRACNLLPSCLHYPSMTNWI</sequence>
<protein>
    <submittedName>
        <fullName evidence="1">Uncharacterized protein</fullName>
    </submittedName>
</protein>
<evidence type="ECO:0000313" key="1">
    <source>
        <dbReference type="EMBL" id="JAH18544.1"/>
    </source>
</evidence>
<name>A0A0E9QNZ5_ANGAN</name>